<evidence type="ECO:0000313" key="1">
    <source>
        <dbReference type="EMBL" id="BAF86201.1"/>
    </source>
</evidence>
<accession>A8IIW1</accession>
<reference evidence="1 2" key="1">
    <citation type="journal article" date="2007" name="Appl. Environ. Microbiol.">
        <title>Rhizobial factors required for stem nodule maturation and maintenance in Sesbania rostrata-Azorhizobium caulinodans ORS571 symbiosis.</title>
        <authorList>
            <person name="Suzuki S."/>
            <person name="Aono T."/>
            <person name="Lee KB."/>
            <person name="Suzuki T."/>
            <person name="Liu CT."/>
            <person name="Miwa H."/>
            <person name="Wakao S."/>
            <person name="Iki T."/>
            <person name="Oyaizu H."/>
        </authorList>
    </citation>
    <scope>NUCLEOTIDE SEQUENCE [LARGE SCALE GENOMIC DNA]</scope>
    <source>
        <strain evidence="2">ATCC 43989 / DSM 5975 / JCM 20966 / LMG 6465 / NBRC 14845 / NCIMB 13405 / ORS 571</strain>
    </source>
</reference>
<dbReference type="Proteomes" id="UP000000270">
    <property type="component" value="Chromosome"/>
</dbReference>
<reference evidence="1 2" key="3">
    <citation type="journal article" date="2008" name="BMC Genomics">
        <title>The genome of the versatile nitrogen fixer Azorhizobium caulinodans ORS571.</title>
        <authorList>
            <person name="Lee KB."/>
            <person name="Backer P.D."/>
            <person name="Aono T."/>
            <person name="Liu CT."/>
            <person name="Suzuki S."/>
            <person name="Suzuki T."/>
            <person name="Kaneko T."/>
            <person name="Yamada M."/>
            <person name="Tabata S."/>
            <person name="Kupfer D.M."/>
            <person name="Najar F.Z."/>
            <person name="Wiley G.B."/>
            <person name="Roe B."/>
            <person name="Binnewies T.T."/>
            <person name="Ussery D.W."/>
            <person name="D'Haeze W."/>
            <person name="Herder J.D."/>
            <person name="Gevers D."/>
            <person name="Vereecke D."/>
            <person name="Holsters M."/>
            <person name="Oyaizu H."/>
        </authorList>
    </citation>
    <scope>NUCLEOTIDE SEQUENCE [LARGE SCALE GENOMIC DNA]</scope>
    <source>
        <strain evidence="2">ATCC 43989 / DSM 5975 / JCM 20966 / LMG 6465 / NBRC 14845 / NCIMB 13405 / ORS 571</strain>
    </source>
</reference>
<dbReference type="KEGG" id="azc:AZC_0203"/>
<dbReference type="Gene3D" id="3.60.20.10">
    <property type="entry name" value="Glutamine Phosphoribosylpyrophosphate, subunit 1, domain 1"/>
    <property type="match status" value="1"/>
</dbReference>
<name>A8IIW1_AZOC5</name>
<protein>
    <recommendedName>
        <fullName evidence="3">Major pilin protein</fullName>
    </recommendedName>
</protein>
<dbReference type="RefSeq" id="WP_012168734.1">
    <property type="nucleotide sequence ID" value="NC_009937.1"/>
</dbReference>
<reference evidence="2" key="2">
    <citation type="submission" date="2007-04" db="EMBL/GenBank/DDBJ databases">
        <title>Complete genome sequence of the nitrogen-fixing bacterium Azorhizobium caulinodans ORS571.</title>
        <authorList>
            <person name="Lee K.B."/>
            <person name="Backer P.D."/>
            <person name="Aono T."/>
            <person name="Liu C.T."/>
            <person name="Suzuki S."/>
            <person name="Suzuki T."/>
            <person name="Kaneko T."/>
            <person name="Yamada M."/>
            <person name="Tabata S."/>
            <person name="Kupfer D.M."/>
            <person name="Najar F.Z."/>
            <person name="Wiley G.B."/>
            <person name="Roe B."/>
            <person name="Binnewies T."/>
            <person name="Ussery D."/>
            <person name="Vereecke D."/>
            <person name="Gevers D."/>
            <person name="Holsters M."/>
            <person name="Oyaizu H."/>
        </authorList>
    </citation>
    <scope>NUCLEOTIDE SEQUENCE [LARGE SCALE GENOMIC DNA]</scope>
    <source>
        <strain evidence="2">ATCC 43989 / DSM 5975 / JCM 20966 / LMG 6465 / NBRC 14845 / NCIMB 13405 / ORS 571</strain>
    </source>
</reference>
<keyword evidence="2" id="KW-1185">Reference proteome</keyword>
<sequence>MTFSIAARCARTGRFGVAISSSSPAVAARCAHVRAGVGAVCSQNVTDPRLGPAALDLMALGASATGAVEALAGSRPYMAFRQVTAVDAKGRVAVFSGDKALGTVAVAEGTDCVAAGNLLATDRVPAAMVAAFEAAPGDLGDRLIAALTAGLREGGEAGPVHSAGLLMAGEEAWPVADLRVDWDETRPIAALADLWQLWKPQMEAYVQRALVPDAAPSFGVPGDA</sequence>
<dbReference type="SUPFAM" id="SSF56235">
    <property type="entry name" value="N-terminal nucleophile aminohydrolases (Ntn hydrolases)"/>
    <property type="match status" value="1"/>
</dbReference>
<reference evidence="1 2" key="4">
    <citation type="journal article" date="2009" name="Appl. Environ. Microbiol.">
        <title>Comparative genome-wide transcriptional profiling of Azorhizobium caulinodans ORS571 grown under free-living and symbiotic conditions.</title>
        <authorList>
            <person name="Tsukada S."/>
            <person name="Aono T."/>
            <person name="Akiba N."/>
            <person name="Lee KB."/>
            <person name="Liu CT."/>
            <person name="Toyazaki H."/>
            <person name="Oyaizu H."/>
        </authorList>
    </citation>
    <scope>NUCLEOTIDE SEQUENCE [LARGE SCALE GENOMIC DNA]</scope>
    <source>
        <strain evidence="2">ATCC 43989 / DSM 5975 / JCM 20966 / LMG 6465 / NBRC 14845 / NCIMB 13405 / ORS 571</strain>
    </source>
</reference>
<gene>
    <name evidence="1" type="ordered locus">AZC_0203</name>
</gene>
<dbReference type="PANTHER" id="PTHR39328">
    <property type="entry name" value="BLL2871 PROTEIN"/>
    <property type="match status" value="1"/>
</dbReference>
<reference evidence="1 2" key="6">
    <citation type="journal article" date="2011" name="Appl. Environ. Microbiol.">
        <title>Involvement of the azorhizobial chromosome partition gene (parA) in the onset of bacteroid differentiation during Sesbania rostrata stem nodule development.</title>
        <authorList>
            <person name="Liu CT."/>
            <person name="Lee KB."/>
            <person name="Wang YS."/>
            <person name="Peng MH."/>
            <person name="Lee KT."/>
            <person name="Suzuki S."/>
            <person name="Suzuki T."/>
            <person name="Oyaizu H."/>
        </authorList>
    </citation>
    <scope>NUCLEOTIDE SEQUENCE [LARGE SCALE GENOMIC DNA]</scope>
    <source>
        <strain evidence="2">ATCC 43989 / DSM 5975 / JCM 20966 / LMG 6465 / NBRC 14845 / NCIMB 13405 / ORS 571</strain>
    </source>
</reference>
<dbReference type="InterPro" id="IPR010430">
    <property type="entry name" value="DUF1028"/>
</dbReference>
<dbReference type="STRING" id="438753.AZC_0203"/>
<dbReference type="PANTHER" id="PTHR39328:SF1">
    <property type="entry name" value="BLL2871 PROTEIN"/>
    <property type="match status" value="1"/>
</dbReference>
<dbReference type="eggNOG" id="COG3342">
    <property type="taxonomic scope" value="Bacteria"/>
</dbReference>
<dbReference type="EMBL" id="AP009384">
    <property type="protein sequence ID" value="BAF86201.1"/>
    <property type="molecule type" value="Genomic_DNA"/>
</dbReference>
<dbReference type="InterPro" id="IPR029055">
    <property type="entry name" value="Ntn_hydrolases_N"/>
</dbReference>
<dbReference type="AlphaFoldDB" id="A8IIW1"/>
<dbReference type="HOGENOM" id="CLU_068244_1_1_5"/>
<evidence type="ECO:0008006" key="3">
    <source>
        <dbReference type="Google" id="ProtNLM"/>
    </source>
</evidence>
<organism evidence="1 2">
    <name type="scientific">Azorhizobium caulinodans (strain ATCC 43989 / DSM 5975 / JCM 20966 / LMG 6465 / NBRC 14845 / NCIMB 13405 / ORS 571)</name>
    <dbReference type="NCBI Taxonomy" id="438753"/>
    <lineage>
        <taxon>Bacteria</taxon>
        <taxon>Pseudomonadati</taxon>
        <taxon>Pseudomonadota</taxon>
        <taxon>Alphaproteobacteria</taxon>
        <taxon>Hyphomicrobiales</taxon>
        <taxon>Xanthobacteraceae</taxon>
        <taxon>Azorhizobium</taxon>
    </lineage>
</organism>
<reference evidence="1 2" key="5">
    <citation type="journal article" date="2010" name="Appl. Environ. Microbiol.">
        <title>phrR-like gene praR of Azorhizobium caulinodans ORS571 is essential for symbiosis with Sesbania rostrata and is involved in expression of reb genes.</title>
        <authorList>
            <person name="Akiba N."/>
            <person name="Aono T."/>
            <person name="Toyazaki H."/>
            <person name="Sato S."/>
            <person name="Oyaizu H."/>
        </authorList>
    </citation>
    <scope>NUCLEOTIDE SEQUENCE [LARGE SCALE GENOMIC DNA]</scope>
    <source>
        <strain evidence="2">ATCC 43989 / DSM 5975 / JCM 20966 / LMG 6465 / NBRC 14845 / NCIMB 13405 / ORS 571</strain>
    </source>
</reference>
<evidence type="ECO:0000313" key="2">
    <source>
        <dbReference type="Proteomes" id="UP000000270"/>
    </source>
</evidence>
<proteinExistence type="predicted"/>
<dbReference type="Pfam" id="PF06267">
    <property type="entry name" value="DUF1028"/>
    <property type="match status" value="1"/>
</dbReference>